<reference evidence="2 3" key="1">
    <citation type="submission" date="2018-08" db="EMBL/GenBank/DDBJ databases">
        <title>Murine metabolic-syndrome-specific gut microbial biobank.</title>
        <authorList>
            <person name="Liu C."/>
        </authorList>
    </citation>
    <scope>NUCLEOTIDE SEQUENCE [LARGE SCALE GENOMIC DNA]</scope>
    <source>
        <strain evidence="2 3">583</strain>
    </source>
</reference>
<evidence type="ECO:0000313" key="2">
    <source>
        <dbReference type="EMBL" id="NBI06641.1"/>
    </source>
</evidence>
<feature type="transmembrane region" description="Helical" evidence="1">
    <location>
        <begin position="7"/>
        <end position="27"/>
    </location>
</feature>
<name>A0A845QWI3_9CLOT</name>
<proteinExistence type="predicted"/>
<evidence type="ECO:0000313" key="3">
    <source>
        <dbReference type="Proteomes" id="UP000467132"/>
    </source>
</evidence>
<feature type="transmembrane region" description="Helical" evidence="1">
    <location>
        <begin position="39"/>
        <end position="64"/>
    </location>
</feature>
<dbReference type="EMBL" id="QXXA01000007">
    <property type="protein sequence ID" value="NBI06641.1"/>
    <property type="molecule type" value="Genomic_DNA"/>
</dbReference>
<dbReference type="Proteomes" id="UP000467132">
    <property type="component" value="Unassembled WGS sequence"/>
</dbReference>
<dbReference type="AlphaFoldDB" id="A0A845QWI3"/>
<protein>
    <recommendedName>
        <fullName evidence="4">Mg2+ and Co2+ transporter CorB</fullName>
    </recommendedName>
</protein>
<keyword evidence="1" id="KW-0472">Membrane</keyword>
<accession>A0A845QWI3</accession>
<evidence type="ECO:0000256" key="1">
    <source>
        <dbReference type="SAM" id="Phobius"/>
    </source>
</evidence>
<sequence length="184" mass="20341">MKAKTNYKWIIIITIWTFFLAIAVSLLAENVMRNFNILFAFITLIFIILLGVFFDTIGIAVAAAREKPFHSMAAQNNKAARYSIKLIKNAGVVSNFCNDVIGDICGIISGAAGSIIVFKITNFYNIKELTTLSVVMSGFIASLTVGGKAIGKEIAINYSKNIMYYTGKIVMFFDNKLNLKILDK</sequence>
<keyword evidence="3" id="KW-1185">Reference proteome</keyword>
<organism evidence="2 3">
    <name type="scientific">Senegalia massiliensis</name>
    <dbReference type="NCBI Taxonomy" id="1720316"/>
    <lineage>
        <taxon>Bacteria</taxon>
        <taxon>Bacillati</taxon>
        <taxon>Bacillota</taxon>
        <taxon>Clostridia</taxon>
        <taxon>Eubacteriales</taxon>
        <taxon>Clostridiaceae</taxon>
        <taxon>Senegalia</taxon>
    </lineage>
</organism>
<gene>
    <name evidence="2" type="ORF">D3Z33_07175</name>
</gene>
<dbReference type="OrthoDB" id="2111373at2"/>
<evidence type="ECO:0008006" key="4">
    <source>
        <dbReference type="Google" id="ProtNLM"/>
    </source>
</evidence>
<keyword evidence="1" id="KW-1133">Transmembrane helix</keyword>
<keyword evidence="1" id="KW-0812">Transmembrane</keyword>
<comment type="caution">
    <text evidence="2">The sequence shown here is derived from an EMBL/GenBank/DDBJ whole genome shotgun (WGS) entry which is preliminary data.</text>
</comment>